<dbReference type="CDD" id="cd00200">
    <property type="entry name" value="WD40"/>
    <property type="match status" value="2"/>
</dbReference>
<name>A0A8H3I428_9AGAM</name>
<dbReference type="InterPro" id="IPR027417">
    <property type="entry name" value="P-loop_NTPase"/>
</dbReference>
<evidence type="ECO:0000313" key="5">
    <source>
        <dbReference type="Proteomes" id="UP000663827"/>
    </source>
</evidence>
<dbReference type="InterPro" id="IPR056884">
    <property type="entry name" value="NPHP3-like_N"/>
</dbReference>
<evidence type="ECO:0000313" key="4">
    <source>
        <dbReference type="EMBL" id="CAE7232512.1"/>
    </source>
</evidence>
<keyword evidence="1" id="KW-0853">WD repeat</keyword>
<evidence type="ECO:0000256" key="1">
    <source>
        <dbReference type="ARBA" id="ARBA00022574"/>
    </source>
</evidence>
<evidence type="ECO:0000259" key="3">
    <source>
        <dbReference type="Pfam" id="PF24883"/>
    </source>
</evidence>
<dbReference type="Gene3D" id="2.130.10.10">
    <property type="entry name" value="YVTN repeat-like/Quinoprotein amine dehydrogenase"/>
    <property type="match status" value="6"/>
</dbReference>
<dbReference type="SMART" id="SM00320">
    <property type="entry name" value="WD40"/>
    <property type="match status" value="14"/>
</dbReference>
<comment type="caution">
    <text evidence="4">The sequence shown here is derived from an EMBL/GenBank/DDBJ whole genome shotgun (WGS) entry which is preliminary data.</text>
</comment>
<sequence>MSCDSSTPDEKFRYYITDIKLQPPIADPNCRISVKVFIDDALVHNLPELDISQPLQWSRLLRCDVSQLSKIILRLCKNIKGEYRSYNFPSYQIRSVDERDGEVTLEHPEVVWIASLKSLTPKVAEQMFLDKLNQPADHTEGVYDKNKPEEIEKYLFKAALRFAGIVAENLSGRSRKLSLIIITRVWEVLEKQSHFDDVIQDILRSFAIIQDILEILDQASSLVLIAALNRSKEPVDNILALLEDASVYLFNWIARSNKGRSPYNETHSNSTYNVGEYASRLEILQKAFHASWSPCTTSCIDPTDTIDHETPALSWKYIQVAEELNTSMADPYEILNLVRPAHPTGYDPEQGCMDGTRKAILNRIITWTQNRDNSESFMWISGQVGMGKSSIAHTLCCYLDNIRALAGSFFCRIDATDFNALGLINSLVYEIAARFPPYAHEVANAIRDNRTLCNAHFVIRYEGLIKRPLRRLKSLEVPITLVVVVDALDECGNHDHRKRALRMLHDMSQLVPWLKVIFTARPETQIVHYIRNHATHQAIIQLQDYDAAGDIRAYIQDQLCDIAKEELPENSINQLCSMAQGVFIWATLATQYIKKSSVLVHSRLQKVLQDHKSPITSHFNTLYTSTLRAVMRDNDVETKEAYNRCIGAIIATTKGQTLTIPDLQRLISVTGQIEPDTVEKIVESLGPLVLITDDQHVTFHHSSFIDYITDSSRSDVFFIQPGHYQTEMANCCLTYMRRHLRFNICNLESSYLLNSDVSDLSLRVDLHIGPVLKYACTHWINHFAASSSQSLVEVVKELMEGPRFMYWIEVLSLLGSIDAGVRGLSGLASLTPIQSHNWGLVASWATDAHSFLLTFFDAIAASMPHLYLSAVAFAPAKSLTAQRMQPYFPNTVSVAQGGDMNWHPCTRTLVHAHVVQSLDISPDGSRIVTGHPNGSVCIWDTRTGAPIHEPLVEHSTSATCVTFSPCGRFIASSSYDSEIRVSNISSGGQSNHVLAGHSSSIHSIAFCPVASLFASGSSDTTIRLWDTKAMQPVGQPYVGHTNRVSCVAFSSDGTKLASGSWDKTIRIWSVDLNQFQLAESPVVITGDFDSVTCIVFSSNGSRLISGSVDKSLRVWDIQASRIESPWAIARHSDGITSIAYSPCAGLIASSALDGEIRLWDAETLIPFSRPFGHLNAVNSIVFSPDGRYMISGSTDMTSRVWEISAFPKTMHEAPFVGHSSTVYAVAISKYGTRFISASADHKMLTWDAQTGASIGDPYAGHTNNVIWAAFDPHETRIVSSSYDKTMRLWDTTTHATINSYQHSSLVYSPVFSPDGSLIVFGTEDGEVIFWEPIEWRKVGEAVKGHSKLVISVAFSPDGTYVASASLDHAILLWDTKTRSHLTTFSGHTGEVRSVAFSPCGNQLVSGSADKKIRIWDRRSGNTVLELAGHTDVVAEVAFSPDGFYIASGSFDKTVRLWSSKTGQCIGQPLTGHASNVRFVGFSPDGNYVISGANDSKIRVWNLDALYAVAEQIDDPPNTFRWPTNPHELSSHPRYPGWVTHDQHSLVFWLPPQYQKPDQLLRTIPRGSPQLSLDYSKLVHGTSWTEVACDAIRRGSE</sequence>
<dbReference type="PANTHER" id="PTHR44129">
    <property type="entry name" value="WD REPEAT-CONTAINING PROTEIN POP1"/>
    <property type="match status" value="1"/>
</dbReference>
<dbReference type="PROSITE" id="PS00678">
    <property type="entry name" value="WD_REPEATS_1"/>
    <property type="match status" value="7"/>
</dbReference>
<dbReference type="InterPro" id="IPR020472">
    <property type="entry name" value="WD40_PAC1"/>
</dbReference>
<dbReference type="PRINTS" id="PR00320">
    <property type="entry name" value="GPROTEINBRPT"/>
</dbReference>
<dbReference type="SUPFAM" id="SSF50978">
    <property type="entry name" value="WD40 repeat-like"/>
    <property type="match status" value="2"/>
</dbReference>
<evidence type="ECO:0000256" key="2">
    <source>
        <dbReference type="ARBA" id="ARBA00022737"/>
    </source>
</evidence>
<dbReference type="EMBL" id="CAJNJQ010006596">
    <property type="protein sequence ID" value="CAE7232512.1"/>
    <property type="molecule type" value="Genomic_DNA"/>
</dbReference>
<gene>
    <name evidence="4" type="ORF">RDB_LOCUS189754</name>
</gene>
<dbReference type="Pfam" id="PF00400">
    <property type="entry name" value="WD40"/>
    <property type="match status" value="14"/>
</dbReference>
<dbReference type="SUPFAM" id="SSF52540">
    <property type="entry name" value="P-loop containing nucleoside triphosphate hydrolases"/>
    <property type="match status" value="1"/>
</dbReference>
<dbReference type="Gene3D" id="3.40.50.300">
    <property type="entry name" value="P-loop containing nucleotide triphosphate hydrolases"/>
    <property type="match status" value="1"/>
</dbReference>
<proteinExistence type="predicted"/>
<accession>A0A8H3I428</accession>
<feature type="domain" description="Nephrocystin 3-like N-terminal" evidence="3">
    <location>
        <begin position="356"/>
        <end position="521"/>
    </location>
</feature>
<organism evidence="4 5">
    <name type="scientific">Rhizoctonia solani</name>
    <dbReference type="NCBI Taxonomy" id="456999"/>
    <lineage>
        <taxon>Eukaryota</taxon>
        <taxon>Fungi</taxon>
        <taxon>Dikarya</taxon>
        <taxon>Basidiomycota</taxon>
        <taxon>Agaricomycotina</taxon>
        <taxon>Agaricomycetes</taxon>
        <taxon>Cantharellales</taxon>
        <taxon>Ceratobasidiaceae</taxon>
        <taxon>Rhizoctonia</taxon>
    </lineage>
</organism>
<keyword evidence="2" id="KW-0677">Repeat</keyword>
<reference evidence="4" key="1">
    <citation type="submission" date="2021-01" db="EMBL/GenBank/DDBJ databases">
        <authorList>
            <person name="Kaushik A."/>
        </authorList>
    </citation>
    <scope>NUCLEOTIDE SEQUENCE</scope>
    <source>
        <strain evidence="4">AG5</strain>
    </source>
</reference>
<dbReference type="Proteomes" id="UP000663827">
    <property type="component" value="Unassembled WGS sequence"/>
</dbReference>
<dbReference type="InterPro" id="IPR050349">
    <property type="entry name" value="WD_LIS1/nudF_dynein_reg"/>
</dbReference>
<protein>
    <recommendedName>
        <fullName evidence="3">Nephrocystin 3-like N-terminal domain-containing protein</fullName>
    </recommendedName>
</protein>
<dbReference type="InterPro" id="IPR015943">
    <property type="entry name" value="WD40/YVTN_repeat-like_dom_sf"/>
</dbReference>
<dbReference type="Pfam" id="PF24883">
    <property type="entry name" value="NPHP3_N"/>
    <property type="match status" value="1"/>
</dbReference>
<dbReference type="InterPro" id="IPR036322">
    <property type="entry name" value="WD40_repeat_dom_sf"/>
</dbReference>
<dbReference type="InterPro" id="IPR019775">
    <property type="entry name" value="WD40_repeat_CS"/>
</dbReference>
<dbReference type="InterPro" id="IPR001680">
    <property type="entry name" value="WD40_rpt"/>
</dbReference>